<comment type="caution">
    <text evidence="5">The sequence shown here is derived from an EMBL/GenBank/DDBJ whole genome shotgun (WGS) entry which is preliminary data.</text>
</comment>
<dbReference type="EMBL" id="CALNXI010004193">
    <property type="protein sequence ID" value="CAH3195259.1"/>
    <property type="molecule type" value="Genomic_DNA"/>
</dbReference>
<name>A0ABN8SUL8_9CNID</name>
<dbReference type="InterPro" id="IPR020635">
    <property type="entry name" value="Tyr_kinase_cat_dom"/>
</dbReference>
<evidence type="ECO:0000256" key="1">
    <source>
        <dbReference type="SAM" id="MobiDB-lite"/>
    </source>
</evidence>
<organism evidence="5 6">
    <name type="scientific">Porites evermanni</name>
    <dbReference type="NCBI Taxonomy" id="104178"/>
    <lineage>
        <taxon>Eukaryota</taxon>
        <taxon>Metazoa</taxon>
        <taxon>Cnidaria</taxon>
        <taxon>Anthozoa</taxon>
        <taxon>Hexacorallia</taxon>
        <taxon>Scleractinia</taxon>
        <taxon>Fungiina</taxon>
        <taxon>Poritidae</taxon>
        <taxon>Porites</taxon>
    </lineage>
</organism>
<keyword evidence="2" id="KW-1133">Transmembrane helix</keyword>
<protein>
    <submittedName>
        <fullName evidence="5">Uncharacterized protein</fullName>
    </submittedName>
</protein>
<reference evidence="5 6" key="1">
    <citation type="submission" date="2022-05" db="EMBL/GenBank/DDBJ databases">
        <authorList>
            <consortium name="Genoscope - CEA"/>
            <person name="William W."/>
        </authorList>
    </citation>
    <scope>NUCLEOTIDE SEQUENCE [LARGE SCALE GENOMIC DNA]</scope>
</reference>
<keyword evidence="2" id="KW-0812">Transmembrane</keyword>
<dbReference type="InterPro" id="IPR001245">
    <property type="entry name" value="Ser-Thr/Tyr_kinase_cat_dom"/>
</dbReference>
<feature type="non-terminal residue" evidence="5">
    <location>
        <position position="1"/>
    </location>
</feature>
<evidence type="ECO:0000259" key="3">
    <source>
        <dbReference type="PROSITE" id="PS50011"/>
    </source>
</evidence>
<evidence type="ECO:0000313" key="6">
    <source>
        <dbReference type="Proteomes" id="UP001159427"/>
    </source>
</evidence>
<feature type="region of interest" description="Disordered" evidence="1">
    <location>
        <begin position="530"/>
        <end position="560"/>
    </location>
</feature>
<dbReference type="InterPro" id="IPR011009">
    <property type="entry name" value="Kinase-like_dom_sf"/>
</dbReference>
<feature type="domain" description="C-type lectin" evidence="4">
    <location>
        <begin position="4"/>
        <end position="116"/>
    </location>
</feature>
<keyword evidence="2" id="KW-0472">Membrane</keyword>
<dbReference type="Gene3D" id="1.10.510.10">
    <property type="entry name" value="Transferase(Phosphotransferase) domain 1"/>
    <property type="match status" value="1"/>
</dbReference>
<dbReference type="PROSITE" id="PS00109">
    <property type="entry name" value="PROTEIN_KINASE_TYR"/>
    <property type="match status" value="1"/>
</dbReference>
<feature type="transmembrane region" description="Helical" evidence="2">
    <location>
        <begin position="355"/>
        <end position="378"/>
    </location>
</feature>
<sequence length="877" mass="99864">WKEFEGFCYKVMDRLGYRRRFAWSTALSGCFGFGGDLVSISNEKEMKFVHDMAFKDANRTSVWIGLTYRHQKGGYVWNNGESFNISVSVQRLNMSRIVYENKCVEILKNGWNLTECCKENKHLLCKRPKGELFPWELDIENDGEVPIVPGPLACSADWFLNGVSCYKENNKDTWQRAQQVCTASGGDLVKGDDDNQKRFLIHFMNVTGLKKPKIDSGMTFLSGVRKRRLIAKETSIANCEVLDEKHRMIAVQGIFVGIIIRASGVTLKVVMSTLAGISLLPLKSAVLFQKTFVSNMTIQRQTANKSPFKAVYPLINADNLMIIICTVVKENCVIVVIENTTISEPENPIRAISKVIYISLGTTSAFLLLSVAIVVWCYRRKKLKTIERSPDSQLSDKWEMLPEQIEFEEELGRGEFGVVYKATFRKRDEMEALVTETSKWPSSSTKPKAPQEVAVKVLHDDPSEAQIEEFTFEIEQMKLLGSHKNVVSMVGCCTLEEKMFLVIEYVPCGDLLTWLRRRRKKINELKSSERSYADKEVLKDQEETRDKEKQAGKLLKKTAEEEQAQVTMEMISLRQSGDPKDMASATHSLPNQRFAFNNEAMDDEHSEHKEQVNIAEQCDKDAVLEVIPSTSATNQDVEWKVTEKDWPVSSQAATGKSQAKPSPAMPPVIESIHEDLSSDEEDAEENFRTKQLFSFAWQIAKGMNHLAENNLVHRDLAARNVLVGHENQIKVSDFGLMRQIYEDVSGSARSKKLPVKWMAPEALYQGLYTTKSDVWSFGVVLWEMATLGGVPYPTLTNSELYRLLGNGYRMERPDMCSDDVYELMADCWKEEPRSRPSFYQLIEKLEVIMERDAPYLHLNKHDEDRPYYNVPPEASGD</sequence>
<dbReference type="SUPFAM" id="SSF56436">
    <property type="entry name" value="C-type lectin-like"/>
    <property type="match status" value="2"/>
</dbReference>
<dbReference type="Pfam" id="PF00059">
    <property type="entry name" value="Lectin_C"/>
    <property type="match status" value="1"/>
</dbReference>
<dbReference type="SMART" id="SM00219">
    <property type="entry name" value="TyrKc"/>
    <property type="match status" value="1"/>
</dbReference>
<dbReference type="InterPro" id="IPR016187">
    <property type="entry name" value="CTDL_fold"/>
</dbReference>
<feature type="compositionally biased region" description="Polar residues" evidence="1">
    <location>
        <begin position="648"/>
        <end position="660"/>
    </location>
</feature>
<evidence type="ECO:0000259" key="4">
    <source>
        <dbReference type="PROSITE" id="PS50041"/>
    </source>
</evidence>
<dbReference type="Gene3D" id="3.10.100.10">
    <property type="entry name" value="Mannose-Binding Protein A, subunit A"/>
    <property type="match status" value="2"/>
</dbReference>
<dbReference type="PANTHER" id="PTHR24416:SF583">
    <property type="entry name" value="RECEPTOR PROTEIN-TYROSINE KINASE"/>
    <property type="match status" value="1"/>
</dbReference>
<dbReference type="Gene3D" id="3.30.200.20">
    <property type="entry name" value="Phosphorylase Kinase, domain 1"/>
    <property type="match status" value="1"/>
</dbReference>
<dbReference type="SUPFAM" id="SSF56112">
    <property type="entry name" value="Protein kinase-like (PK-like)"/>
    <property type="match status" value="1"/>
</dbReference>
<dbReference type="PROSITE" id="PS50011">
    <property type="entry name" value="PROTEIN_KINASE_DOM"/>
    <property type="match status" value="1"/>
</dbReference>
<feature type="domain" description="Protein kinase" evidence="3">
    <location>
        <begin position="405"/>
        <end position="856"/>
    </location>
</feature>
<dbReference type="SMART" id="SM00034">
    <property type="entry name" value="CLECT"/>
    <property type="match status" value="1"/>
</dbReference>
<dbReference type="InterPro" id="IPR000719">
    <property type="entry name" value="Prot_kinase_dom"/>
</dbReference>
<dbReference type="CDD" id="cd00037">
    <property type="entry name" value="CLECT"/>
    <property type="match status" value="1"/>
</dbReference>
<evidence type="ECO:0000313" key="5">
    <source>
        <dbReference type="EMBL" id="CAH3195259.1"/>
    </source>
</evidence>
<gene>
    <name evidence="5" type="ORF">PEVE_00029784</name>
</gene>
<dbReference type="InterPro" id="IPR016186">
    <property type="entry name" value="C-type_lectin-like/link_sf"/>
</dbReference>
<dbReference type="Proteomes" id="UP001159427">
    <property type="component" value="Unassembled WGS sequence"/>
</dbReference>
<dbReference type="InterPro" id="IPR008266">
    <property type="entry name" value="Tyr_kinase_AS"/>
</dbReference>
<feature type="region of interest" description="Disordered" evidence="1">
    <location>
        <begin position="646"/>
        <end position="666"/>
    </location>
</feature>
<proteinExistence type="predicted"/>
<dbReference type="InterPro" id="IPR050122">
    <property type="entry name" value="RTK"/>
</dbReference>
<dbReference type="InterPro" id="IPR001304">
    <property type="entry name" value="C-type_lectin-like"/>
</dbReference>
<dbReference type="PANTHER" id="PTHR24416">
    <property type="entry name" value="TYROSINE-PROTEIN KINASE RECEPTOR"/>
    <property type="match status" value="1"/>
</dbReference>
<dbReference type="Pfam" id="PF07714">
    <property type="entry name" value="PK_Tyr_Ser-Thr"/>
    <property type="match status" value="1"/>
</dbReference>
<evidence type="ECO:0000256" key="2">
    <source>
        <dbReference type="SAM" id="Phobius"/>
    </source>
</evidence>
<dbReference type="PROSITE" id="PS50041">
    <property type="entry name" value="C_TYPE_LECTIN_2"/>
    <property type="match status" value="1"/>
</dbReference>
<feature type="compositionally biased region" description="Basic and acidic residues" evidence="1">
    <location>
        <begin position="530"/>
        <end position="551"/>
    </location>
</feature>
<keyword evidence="6" id="KW-1185">Reference proteome</keyword>
<accession>A0ABN8SUL8</accession>
<dbReference type="CDD" id="cd00192">
    <property type="entry name" value="PTKc"/>
    <property type="match status" value="1"/>
</dbReference>